<organism evidence="3 4">
    <name type="scientific">Hydrogenophaga pseudoflava</name>
    <name type="common">Pseudomonas carboxydoflava</name>
    <dbReference type="NCBI Taxonomy" id="47421"/>
    <lineage>
        <taxon>Bacteria</taxon>
        <taxon>Pseudomonadati</taxon>
        <taxon>Pseudomonadota</taxon>
        <taxon>Betaproteobacteria</taxon>
        <taxon>Burkholderiales</taxon>
        <taxon>Comamonadaceae</taxon>
        <taxon>Hydrogenophaga</taxon>
    </lineage>
</organism>
<dbReference type="EMBL" id="CP037867">
    <property type="protein sequence ID" value="QBM29816.1"/>
    <property type="molecule type" value="Genomic_DNA"/>
</dbReference>
<dbReference type="Pfam" id="PF03724">
    <property type="entry name" value="META"/>
    <property type="match status" value="1"/>
</dbReference>
<keyword evidence="4" id="KW-1185">Reference proteome</keyword>
<dbReference type="Proteomes" id="UP000293912">
    <property type="component" value="Chromosome"/>
</dbReference>
<evidence type="ECO:0000313" key="3">
    <source>
        <dbReference type="EMBL" id="QBM29816.1"/>
    </source>
</evidence>
<dbReference type="AlphaFoldDB" id="A0A4P6X586"/>
<keyword evidence="1" id="KW-0732">Signal</keyword>
<feature type="domain" description="DUF306" evidence="2">
    <location>
        <begin position="33"/>
        <end position="135"/>
    </location>
</feature>
<evidence type="ECO:0000313" key="4">
    <source>
        <dbReference type="Proteomes" id="UP000293912"/>
    </source>
</evidence>
<dbReference type="RefSeq" id="WP_165961743.1">
    <property type="nucleotide sequence ID" value="NZ_CP037867.1"/>
</dbReference>
<feature type="chain" id="PRO_5020669811" evidence="1">
    <location>
        <begin position="25"/>
        <end position="146"/>
    </location>
</feature>
<dbReference type="Gene3D" id="2.40.128.270">
    <property type="match status" value="1"/>
</dbReference>
<sequence length="146" mass="15576" precursor="true">MPLRTTRFFSIATLAIAGTLGACAAPAPSPAPEPLWGSEWRLQSIAGQAALPQPAATLVFPQPGQAVGHGSCNRFSGAVEIDRDRLTFGPLMSTKMACLGGASEQESRYLGALQKAQRYEVQGDTLLIHAQGMDQPLRFVRTAPRK</sequence>
<evidence type="ECO:0000256" key="1">
    <source>
        <dbReference type="SAM" id="SignalP"/>
    </source>
</evidence>
<protein>
    <submittedName>
        <fullName evidence="3">META domain protein</fullName>
    </submittedName>
</protein>
<feature type="signal peptide" evidence="1">
    <location>
        <begin position="1"/>
        <end position="24"/>
    </location>
</feature>
<accession>A0A4P6X586</accession>
<dbReference type="InterPro" id="IPR053147">
    <property type="entry name" value="Hsp_HslJ-like"/>
</dbReference>
<proteinExistence type="predicted"/>
<dbReference type="InterPro" id="IPR005184">
    <property type="entry name" value="DUF306_Meta_HslJ"/>
</dbReference>
<gene>
    <name evidence="3" type="ORF">HPF_19135</name>
</gene>
<dbReference type="PANTHER" id="PTHR35535">
    <property type="entry name" value="HEAT SHOCK PROTEIN HSLJ"/>
    <property type="match status" value="1"/>
</dbReference>
<dbReference type="KEGG" id="hpse:HPF_19135"/>
<dbReference type="PROSITE" id="PS51257">
    <property type="entry name" value="PROKAR_LIPOPROTEIN"/>
    <property type="match status" value="1"/>
</dbReference>
<name>A0A4P6X586_HYDPS</name>
<dbReference type="PANTHER" id="PTHR35535:SF2">
    <property type="entry name" value="DUF306 DOMAIN-CONTAINING PROTEIN"/>
    <property type="match status" value="1"/>
</dbReference>
<reference evidence="3 4" key="1">
    <citation type="submission" date="2019-03" db="EMBL/GenBank/DDBJ databases">
        <authorList>
            <person name="Sebastian G."/>
            <person name="Baumann P."/>
            <person name="Ruckert C."/>
            <person name="Kalinowski J."/>
            <person name="Nebel B."/>
            <person name="Takors R."/>
            <person name="Blombach B."/>
        </authorList>
    </citation>
    <scope>NUCLEOTIDE SEQUENCE [LARGE SCALE GENOMIC DNA]</scope>
    <source>
        <strain evidence="3 4">DSM 1084</strain>
    </source>
</reference>
<dbReference type="InterPro" id="IPR038670">
    <property type="entry name" value="HslJ-like_sf"/>
</dbReference>
<evidence type="ECO:0000259" key="2">
    <source>
        <dbReference type="Pfam" id="PF03724"/>
    </source>
</evidence>